<dbReference type="CDD" id="cd03316">
    <property type="entry name" value="MR_like"/>
    <property type="match status" value="1"/>
</dbReference>
<dbReference type="Gene3D" id="3.20.20.120">
    <property type="entry name" value="Enolase-like C-terminal domain"/>
    <property type="match status" value="1"/>
</dbReference>
<dbReference type="GO" id="GO:0016829">
    <property type="term" value="F:lyase activity"/>
    <property type="evidence" value="ECO:0007669"/>
    <property type="project" value="UniProtKB-KW"/>
</dbReference>
<dbReference type="EMBL" id="QRDW01000015">
    <property type="protein sequence ID" value="RED44275.1"/>
    <property type="molecule type" value="Genomic_DNA"/>
</dbReference>
<dbReference type="InterPro" id="IPR036849">
    <property type="entry name" value="Enolase-like_C_sf"/>
</dbReference>
<accession>A0A3D9H461</accession>
<dbReference type="PROSITE" id="PS00908">
    <property type="entry name" value="MR_MLE_1"/>
    <property type="match status" value="1"/>
</dbReference>
<evidence type="ECO:0000313" key="3">
    <source>
        <dbReference type="EMBL" id="RED44275.1"/>
    </source>
</evidence>
<keyword evidence="4" id="KW-1185">Reference proteome</keyword>
<gene>
    <name evidence="3" type="ORF">DFP90_11528</name>
</gene>
<dbReference type="PANTHER" id="PTHR48080:SF2">
    <property type="entry name" value="D-GALACTONATE DEHYDRATASE"/>
    <property type="match status" value="1"/>
</dbReference>
<dbReference type="Pfam" id="PF02746">
    <property type="entry name" value="MR_MLE_N"/>
    <property type="match status" value="1"/>
</dbReference>
<dbReference type="Gene3D" id="3.30.390.10">
    <property type="entry name" value="Enolase-like, N-terminal domain"/>
    <property type="match status" value="1"/>
</dbReference>
<dbReference type="InterPro" id="IPR034593">
    <property type="entry name" value="DgoD-like"/>
</dbReference>
<dbReference type="InterPro" id="IPR013342">
    <property type="entry name" value="Mandelate_racemase_C"/>
</dbReference>
<dbReference type="SFLD" id="SFLDS00001">
    <property type="entry name" value="Enolase"/>
    <property type="match status" value="1"/>
</dbReference>
<dbReference type="InterPro" id="IPR029065">
    <property type="entry name" value="Enolase_C-like"/>
</dbReference>
<dbReference type="RefSeq" id="WP_115939102.1">
    <property type="nucleotide sequence ID" value="NZ_QRDW01000015.1"/>
</dbReference>
<keyword evidence="1" id="KW-0456">Lyase</keyword>
<comment type="caution">
    <text evidence="3">The sequence shown here is derived from an EMBL/GenBank/DDBJ whole genome shotgun (WGS) entry which is preliminary data.</text>
</comment>
<reference evidence="3 4" key="1">
    <citation type="submission" date="2018-07" db="EMBL/GenBank/DDBJ databases">
        <title>Genomic Encyclopedia of Type Strains, Phase III (KMG-III): the genomes of soil and plant-associated and newly described type strains.</title>
        <authorList>
            <person name="Whitman W."/>
        </authorList>
    </citation>
    <scope>NUCLEOTIDE SEQUENCE [LARGE SCALE GENOMIC DNA]</scope>
    <source>
        <strain evidence="3 4">CECT 8488</strain>
    </source>
</reference>
<dbReference type="Proteomes" id="UP000256845">
    <property type="component" value="Unassembled WGS sequence"/>
</dbReference>
<dbReference type="OrthoDB" id="5290054at2"/>
<dbReference type="SUPFAM" id="SSF54826">
    <property type="entry name" value="Enolase N-terminal domain-like"/>
    <property type="match status" value="1"/>
</dbReference>
<dbReference type="SFLD" id="SFLDG00179">
    <property type="entry name" value="mandelate_racemase"/>
    <property type="match status" value="1"/>
</dbReference>
<dbReference type="GO" id="GO:0009063">
    <property type="term" value="P:amino acid catabolic process"/>
    <property type="evidence" value="ECO:0007669"/>
    <property type="project" value="InterPro"/>
</dbReference>
<dbReference type="InterPro" id="IPR029017">
    <property type="entry name" value="Enolase-like_N"/>
</dbReference>
<dbReference type="PANTHER" id="PTHR48080">
    <property type="entry name" value="D-GALACTONATE DEHYDRATASE-RELATED"/>
    <property type="match status" value="1"/>
</dbReference>
<sequence>MNIKSLETFTNEFVSLVRVTTTDGETGWGQISPYTADVSAHAFHRLVAPHALGKSAGETNDDIGGLIDFVSEKEHKFSGSVMCRALCGLDTALWDLHGKRKGKPVVELLGGTARPFRVYASSMRRDITPEDEARRMAELRDAHGYDAFKFRVGSECGHDQDEWPGRTEAVVKQVRAALGDDATLLVDANSCYTPKKAIEVGRMLEDHGVVHFEEPCPYWELDWTREVTAALNLDVTGGEQDNSIPLWKYMINSKVVDVIQPDICYLGGLSRTLRVAGMGAAAGLPCTPHSANLSMVTVFTLHMMGAIPNAGPYVEFSIEPNEGYYPWQEGLFDPVLVARDGKVQIPEGPGWGVEVSEDWLAAADYQISELD</sequence>
<name>A0A3D9H461_9PROT</name>
<protein>
    <submittedName>
        <fullName evidence="3">L-alanine-DL-glutamate epimerase-like enolase superfamily enzyme</fullName>
    </submittedName>
</protein>
<dbReference type="Pfam" id="PF13378">
    <property type="entry name" value="MR_MLE_C"/>
    <property type="match status" value="1"/>
</dbReference>
<dbReference type="SMART" id="SM00922">
    <property type="entry name" value="MR_MLE"/>
    <property type="match status" value="1"/>
</dbReference>
<organism evidence="3 4">
    <name type="scientific">Aestuariispira insulae</name>
    <dbReference type="NCBI Taxonomy" id="1461337"/>
    <lineage>
        <taxon>Bacteria</taxon>
        <taxon>Pseudomonadati</taxon>
        <taxon>Pseudomonadota</taxon>
        <taxon>Alphaproteobacteria</taxon>
        <taxon>Rhodospirillales</taxon>
        <taxon>Kiloniellaceae</taxon>
        <taxon>Aestuariispira</taxon>
    </lineage>
</organism>
<proteinExistence type="predicted"/>
<evidence type="ECO:0000259" key="2">
    <source>
        <dbReference type="SMART" id="SM00922"/>
    </source>
</evidence>
<dbReference type="GO" id="GO:0000287">
    <property type="term" value="F:magnesium ion binding"/>
    <property type="evidence" value="ECO:0007669"/>
    <property type="project" value="UniProtKB-ARBA"/>
</dbReference>
<feature type="domain" description="Mandelate racemase/muconate lactonizing enzyme C-terminal" evidence="2">
    <location>
        <begin position="129"/>
        <end position="234"/>
    </location>
</feature>
<dbReference type="InterPro" id="IPR013341">
    <property type="entry name" value="Mandelate_racemase_N_dom"/>
</dbReference>
<dbReference type="SUPFAM" id="SSF51604">
    <property type="entry name" value="Enolase C-terminal domain-like"/>
    <property type="match status" value="1"/>
</dbReference>
<evidence type="ECO:0000256" key="1">
    <source>
        <dbReference type="ARBA" id="ARBA00023239"/>
    </source>
</evidence>
<evidence type="ECO:0000313" key="4">
    <source>
        <dbReference type="Proteomes" id="UP000256845"/>
    </source>
</evidence>
<dbReference type="InterPro" id="IPR018110">
    <property type="entry name" value="Mandel_Rmase/mucon_lact_enz_CS"/>
</dbReference>
<dbReference type="AlphaFoldDB" id="A0A3D9H461"/>